<accession>A0A7T8JUV1</accession>
<keyword evidence="3" id="KW-1185">Reference proteome</keyword>
<gene>
    <name evidence="2" type="ORF">FKW44_023583</name>
</gene>
<dbReference type="Proteomes" id="UP000595437">
    <property type="component" value="Chromosome 18"/>
</dbReference>
<feature type="region of interest" description="Disordered" evidence="1">
    <location>
        <begin position="1"/>
        <end position="72"/>
    </location>
</feature>
<dbReference type="AlphaFoldDB" id="A0A7T8JUV1"/>
<dbReference type="EMBL" id="CP045907">
    <property type="protein sequence ID" value="QQP35379.1"/>
    <property type="molecule type" value="Genomic_DNA"/>
</dbReference>
<protein>
    <submittedName>
        <fullName evidence="2">Uncharacterized protein</fullName>
    </submittedName>
</protein>
<evidence type="ECO:0000313" key="2">
    <source>
        <dbReference type="EMBL" id="QQP35379.1"/>
    </source>
</evidence>
<reference evidence="3" key="1">
    <citation type="submission" date="2021-01" db="EMBL/GenBank/DDBJ databases">
        <title>Caligus Genome Assembly.</title>
        <authorList>
            <person name="Gallardo-Escarate C."/>
        </authorList>
    </citation>
    <scope>NUCLEOTIDE SEQUENCE [LARGE SCALE GENOMIC DNA]</scope>
</reference>
<feature type="non-terminal residue" evidence="2">
    <location>
        <position position="1"/>
    </location>
</feature>
<evidence type="ECO:0000256" key="1">
    <source>
        <dbReference type="SAM" id="MobiDB-lite"/>
    </source>
</evidence>
<feature type="compositionally biased region" description="Polar residues" evidence="1">
    <location>
        <begin position="21"/>
        <end position="32"/>
    </location>
</feature>
<sequence>NSSMAGSASEHLSRLHRKAQDSMSVVQQQQPHHSLHSATPPPPLLQSTSDPVRSSLDRNHFNHASGIGPISRYRSYTQLNSQRPPHHPCMDKSFKTH</sequence>
<feature type="non-terminal residue" evidence="2">
    <location>
        <position position="97"/>
    </location>
</feature>
<proteinExistence type="predicted"/>
<evidence type="ECO:0000313" key="3">
    <source>
        <dbReference type="Proteomes" id="UP000595437"/>
    </source>
</evidence>
<organism evidence="2 3">
    <name type="scientific">Caligus rogercresseyi</name>
    <name type="common">Sea louse</name>
    <dbReference type="NCBI Taxonomy" id="217165"/>
    <lineage>
        <taxon>Eukaryota</taxon>
        <taxon>Metazoa</taxon>
        <taxon>Ecdysozoa</taxon>
        <taxon>Arthropoda</taxon>
        <taxon>Crustacea</taxon>
        <taxon>Multicrustacea</taxon>
        <taxon>Hexanauplia</taxon>
        <taxon>Copepoda</taxon>
        <taxon>Siphonostomatoida</taxon>
        <taxon>Caligidae</taxon>
        <taxon>Caligus</taxon>
    </lineage>
</organism>
<name>A0A7T8JUV1_CALRO</name>